<dbReference type="PRINTS" id="PR00625">
    <property type="entry name" value="JDOMAIN"/>
</dbReference>
<organism evidence="2 3">
    <name type="scientific">Benzoatithermus flavus</name>
    <dbReference type="NCBI Taxonomy" id="3108223"/>
    <lineage>
        <taxon>Bacteria</taxon>
        <taxon>Pseudomonadati</taxon>
        <taxon>Pseudomonadota</taxon>
        <taxon>Alphaproteobacteria</taxon>
        <taxon>Geminicoccales</taxon>
        <taxon>Geminicoccaceae</taxon>
        <taxon>Benzoatithermus</taxon>
    </lineage>
</organism>
<dbReference type="Proteomes" id="UP001375743">
    <property type="component" value="Unassembled WGS sequence"/>
</dbReference>
<dbReference type="CDD" id="cd06257">
    <property type="entry name" value="DnaJ"/>
    <property type="match status" value="1"/>
</dbReference>
<dbReference type="RefSeq" id="WP_418159160.1">
    <property type="nucleotide sequence ID" value="NZ_JBBLZC010000007.1"/>
</dbReference>
<sequence length="199" mass="23634">MHQKRNREQERHEALRAALRLKGHDDSMPHHRPCAWPGCAAEALYRAPKSRESLRDFQWFCLEHIREFNRSWNYFAGMSPEQIEAHRRADTTWHRPTWRFGTNTGFADNWNDLFGLFTDGARQERSRRLPPGRPRSKAEEMMARLDLDAGFTLGELKRRYKHLAKQHHPDLHGGDKAAEERLKLINEAYTYLREQRLYA</sequence>
<dbReference type="SMART" id="SM00271">
    <property type="entry name" value="DnaJ"/>
    <property type="match status" value="1"/>
</dbReference>
<evidence type="ECO:0000259" key="1">
    <source>
        <dbReference type="PROSITE" id="PS50076"/>
    </source>
</evidence>
<dbReference type="InterPro" id="IPR001623">
    <property type="entry name" value="DnaJ_domain"/>
</dbReference>
<dbReference type="EMBL" id="JBBLZC010000007">
    <property type="protein sequence ID" value="MEK0083317.1"/>
    <property type="molecule type" value="Genomic_DNA"/>
</dbReference>
<keyword evidence="3" id="KW-1185">Reference proteome</keyword>
<evidence type="ECO:0000313" key="3">
    <source>
        <dbReference type="Proteomes" id="UP001375743"/>
    </source>
</evidence>
<reference evidence="2 3" key="1">
    <citation type="submission" date="2024-01" db="EMBL/GenBank/DDBJ databases">
        <title>Multi-omics insights into the function and evolution of sodium benzoate biodegradation pathways in Benzoatithermus flavus gen. nov., sp. nov. from hot spring.</title>
        <authorList>
            <person name="Hu C.-J."/>
            <person name="Li W.-J."/>
        </authorList>
    </citation>
    <scope>NUCLEOTIDE SEQUENCE [LARGE SCALE GENOMIC DNA]</scope>
    <source>
        <strain evidence="2 3">SYSU G07066</strain>
    </source>
</reference>
<evidence type="ECO:0000313" key="2">
    <source>
        <dbReference type="EMBL" id="MEK0083317.1"/>
    </source>
</evidence>
<accession>A0ABU8XQ23</accession>
<protein>
    <submittedName>
        <fullName evidence="2">DnaJ domain-containing protein</fullName>
    </submittedName>
</protein>
<dbReference type="Gene3D" id="1.10.287.110">
    <property type="entry name" value="DnaJ domain"/>
    <property type="match status" value="1"/>
</dbReference>
<dbReference type="Pfam" id="PF00226">
    <property type="entry name" value="DnaJ"/>
    <property type="match status" value="1"/>
</dbReference>
<gene>
    <name evidence="2" type="ORF">U1T56_09135</name>
</gene>
<feature type="domain" description="J" evidence="1">
    <location>
        <begin position="140"/>
        <end position="197"/>
    </location>
</feature>
<name>A0ABU8XQ23_9PROT</name>
<comment type="caution">
    <text evidence="2">The sequence shown here is derived from an EMBL/GenBank/DDBJ whole genome shotgun (WGS) entry which is preliminary data.</text>
</comment>
<dbReference type="PROSITE" id="PS50076">
    <property type="entry name" value="DNAJ_2"/>
    <property type="match status" value="1"/>
</dbReference>
<dbReference type="SUPFAM" id="SSF46565">
    <property type="entry name" value="Chaperone J-domain"/>
    <property type="match status" value="1"/>
</dbReference>
<proteinExistence type="predicted"/>
<dbReference type="InterPro" id="IPR036869">
    <property type="entry name" value="J_dom_sf"/>
</dbReference>